<proteinExistence type="predicted"/>
<accession>A4A0A5</accession>
<comment type="caution">
    <text evidence="1">The sequence shown here is derived from an EMBL/GenBank/DDBJ whole genome shotgun (WGS) entry which is preliminary data.</text>
</comment>
<name>A4A0A5_9BACT</name>
<dbReference type="STRING" id="314230.DSM3645_25187"/>
<dbReference type="HOGENOM" id="CLU_026779_0_0_0"/>
<dbReference type="Proteomes" id="UP000004358">
    <property type="component" value="Unassembled WGS sequence"/>
</dbReference>
<dbReference type="EMBL" id="AANZ01000028">
    <property type="protein sequence ID" value="EAQ77725.1"/>
    <property type="molecule type" value="Genomic_DNA"/>
</dbReference>
<protein>
    <submittedName>
        <fullName evidence="1">Uncharacterized protein</fullName>
    </submittedName>
</protein>
<organism evidence="1 2">
    <name type="scientific">Blastopirellula marina DSM 3645</name>
    <dbReference type="NCBI Taxonomy" id="314230"/>
    <lineage>
        <taxon>Bacteria</taxon>
        <taxon>Pseudomonadati</taxon>
        <taxon>Planctomycetota</taxon>
        <taxon>Planctomycetia</taxon>
        <taxon>Pirellulales</taxon>
        <taxon>Pirellulaceae</taxon>
        <taxon>Blastopirellula</taxon>
    </lineage>
</organism>
<dbReference type="AlphaFoldDB" id="A4A0A5"/>
<evidence type="ECO:0000313" key="2">
    <source>
        <dbReference type="Proteomes" id="UP000004358"/>
    </source>
</evidence>
<gene>
    <name evidence="1" type="ORF">DSM3645_25187</name>
</gene>
<evidence type="ECO:0000313" key="1">
    <source>
        <dbReference type="EMBL" id="EAQ77725.1"/>
    </source>
</evidence>
<sequence length="507" mass="56439">MQCAHSFAGVLTTLIATFWLLPTFAKCEEAPKVQEPFFGVHVVDPATGAGVPLVELKTNNEVTYWTDSNGWVAFAEPGLMGQEVYFQVASPGYWFKPDGFGFRGVRLHPEAGASATIELPRHNIAQRLCRLTGEGIFRDSGLLGLPLPAGMKNLNAGVTGQDSVQVVPYQGKLFWLWGDTNIASYPLGNFQTTCATSSLPVDGLPSPERGVPFEYFTQENGQLRPMAPLDGPGPVWLFGLFAITKADGNEALYAHFTRHKSLSEVVEHGVMKFDDEAGIFKKVANFDLNELWRGPQGNAFVVEDADGVQRVYFAHPLAHTRVAADEKSILDQHAYESLVFDAGEQQYVWRRDVPPTRQKEEQQLQRSGTMPADVARYRLIDVENDQPIVIHGSSIAWNDFRQKWILIGNQAGDQDAPSYLGEVWYAEAESPTGPWNSAIKIATHPKYSFYNPRQHPFFSTDGGRVIYFEGTYTAMFSAAKSPTPRYDYNQLLYRLDLSDAKLKAAQK</sequence>
<dbReference type="RefSeq" id="WP_002652933.1">
    <property type="nucleotide sequence ID" value="NZ_CH672376.1"/>
</dbReference>
<reference evidence="1 2" key="1">
    <citation type="submission" date="2006-02" db="EMBL/GenBank/DDBJ databases">
        <authorList>
            <person name="Amann R."/>
            <person name="Ferriera S."/>
            <person name="Johnson J."/>
            <person name="Kravitz S."/>
            <person name="Halpern A."/>
            <person name="Remington K."/>
            <person name="Beeson K."/>
            <person name="Tran B."/>
            <person name="Rogers Y.-H."/>
            <person name="Friedman R."/>
            <person name="Venter J.C."/>
        </authorList>
    </citation>
    <scope>NUCLEOTIDE SEQUENCE [LARGE SCALE GENOMIC DNA]</scope>
    <source>
        <strain evidence="1 2">DSM 3645</strain>
    </source>
</reference>
<dbReference type="OrthoDB" id="210667at2"/>
<dbReference type="eggNOG" id="ENOG502Z9U7">
    <property type="taxonomic scope" value="Bacteria"/>
</dbReference>